<comment type="caution">
    <text evidence="2">The sequence shown here is derived from an EMBL/GenBank/DDBJ whole genome shotgun (WGS) entry which is preliminary data.</text>
</comment>
<feature type="non-terminal residue" evidence="2">
    <location>
        <position position="1"/>
    </location>
</feature>
<dbReference type="InterPro" id="IPR000182">
    <property type="entry name" value="GNAT_dom"/>
</dbReference>
<dbReference type="InterPro" id="IPR051531">
    <property type="entry name" value="N-acetyltransferase"/>
</dbReference>
<dbReference type="EMBL" id="BARV01009502">
    <property type="protein sequence ID" value="GAI16652.1"/>
    <property type="molecule type" value="Genomic_DNA"/>
</dbReference>
<dbReference type="GO" id="GO:0016747">
    <property type="term" value="F:acyltransferase activity, transferring groups other than amino-acyl groups"/>
    <property type="evidence" value="ECO:0007669"/>
    <property type="project" value="InterPro"/>
</dbReference>
<protein>
    <recommendedName>
        <fullName evidence="1">N-acetyltransferase domain-containing protein</fullName>
    </recommendedName>
</protein>
<dbReference type="PANTHER" id="PTHR43792:SF13">
    <property type="entry name" value="ACETYLTRANSFERASE"/>
    <property type="match status" value="1"/>
</dbReference>
<dbReference type="Gene3D" id="3.40.630.30">
    <property type="match status" value="1"/>
</dbReference>
<evidence type="ECO:0000313" key="2">
    <source>
        <dbReference type="EMBL" id="GAI16652.1"/>
    </source>
</evidence>
<feature type="domain" description="N-acetyltransferase" evidence="1">
    <location>
        <begin position="1"/>
        <end position="105"/>
    </location>
</feature>
<sequence length="105" mass="12315">LWFTSWEIVLKKENRIIGGLCFKGCPDEKGRVEIGYGMQDEYRCKGYATEAVKELINCAFSFNNVTEIIAETEKDNLPSHRVLGKVGMEKYEENEKMFWWRINKI</sequence>
<dbReference type="InterPro" id="IPR016181">
    <property type="entry name" value="Acyl_CoA_acyltransferase"/>
</dbReference>
<dbReference type="PANTHER" id="PTHR43792">
    <property type="entry name" value="GNAT FAMILY, PUTATIVE (AFU_ORTHOLOGUE AFUA_3G00765)-RELATED-RELATED"/>
    <property type="match status" value="1"/>
</dbReference>
<organism evidence="2">
    <name type="scientific">marine sediment metagenome</name>
    <dbReference type="NCBI Taxonomy" id="412755"/>
    <lineage>
        <taxon>unclassified sequences</taxon>
        <taxon>metagenomes</taxon>
        <taxon>ecological metagenomes</taxon>
    </lineage>
</organism>
<evidence type="ECO:0000259" key="1">
    <source>
        <dbReference type="PROSITE" id="PS51186"/>
    </source>
</evidence>
<dbReference type="CDD" id="cd04301">
    <property type="entry name" value="NAT_SF"/>
    <property type="match status" value="1"/>
</dbReference>
<dbReference type="SUPFAM" id="SSF55729">
    <property type="entry name" value="Acyl-CoA N-acyltransferases (Nat)"/>
    <property type="match status" value="1"/>
</dbReference>
<proteinExistence type="predicted"/>
<reference evidence="2" key="1">
    <citation type="journal article" date="2014" name="Front. Microbiol.">
        <title>High frequency of phylogenetically diverse reductive dehalogenase-homologous genes in deep subseafloor sedimentary metagenomes.</title>
        <authorList>
            <person name="Kawai M."/>
            <person name="Futagami T."/>
            <person name="Toyoda A."/>
            <person name="Takaki Y."/>
            <person name="Nishi S."/>
            <person name="Hori S."/>
            <person name="Arai W."/>
            <person name="Tsubouchi T."/>
            <person name="Morono Y."/>
            <person name="Uchiyama I."/>
            <person name="Ito T."/>
            <person name="Fujiyama A."/>
            <person name="Inagaki F."/>
            <person name="Takami H."/>
        </authorList>
    </citation>
    <scope>NUCLEOTIDE SEQUENCE</scope>
    <source>
        <strain evidence="2">Expedition CK06-06</strain>
    </source>
</reference>
<dbReference type="Pfam" id="PF13302">
    <property type="entry name" value="Acetyltransf_3"/>
    <property type="match status" value="1"/>
</dbReference>
<accession>X1LBG1</accession>
<dbReference type="PROSITE" id="PS51186">
    <property type="entry name" value="GNAT"/>
    <property type="match status" value="1"/>
</dbReference>
<gene>
    <name evidence="2" type="ORF">S06H3_18721</name>
</gene>
<name>X1LBG1_9ZZZZ</name>
<dbReference type="AlphaFoldDB" id="X1LBG1"/>